<feature type="region of interest" description="Disordered" evidence="1">
    <location>
        <begin position="150"/>
        <end position="171"/>
    </location>
</feature>
<dbReference type="OrthoDB" id="10356520at2759"/>
<evidence type="ECO:0000313" key="3">
    <source>
        <dbReference type="Proteomes" id="UP000030747"/>
    </source>
</evidence>
<keyword evidence="3" id="KW-1185">Reference proteome</keyword>
<reference evidence="2" key="2">
    <citation type="submission" date="2013-10" db="EMBL/GenBank/DDBJ databases">
        <authorList>
            <person name="Aslett M."/>
        </authorList>
    </citation>
    <scope>NUCLEOTIDE SEQUENCE [LARGE SCALE GENOMIC DNA]</scope>
    <source>
        <strain evidence="2">Houghton</strain>
    </source>
</reference>
<dbReference type="AlphaFoldDB" id="U6KQL6"/>
<accession>U6KQL6</accession>
<dbReference type="VEuPathDB" id="ToxoDB:ETH2_0301800"/>
<reference evidence="2" key="1">
    <citation type="submission" date="2013-10" db="EMBL/GenBank/DDBJ databases">
        <title>Genomic analysis of the causative agents of coccidiosis in chickens.</title>
        <authorList>
            <person name="Reid A.J."/>
            <person name="Blake D."/>
            <person name="Billington K."/>
            <person name="Browne H."/>
            <person name="Dunn M."/>
            <person name="Hung S."/>
            <person name="Kawahara F."/>
            <person name="Miranda-Saavedra D."/>
            <person name="Mourier T."/>
            <person name="Nagra H."/>
            <person name="Otto T.D."/>
            <person name="Rawlings N."/>
            <person name="Sanchez A."/>
            <person name="Sanders M."/>
            <person name="Subramaniam C."/>
            <person name="Tay Y."/>
            <person name="Dear P."/>
            <person name="Doerig C."/>
            <person name="Gruber A."/>
            <person name="Parkinson J."/>
            <person name="Shirley M."/>
            <person name="Wan K.L."/>
            <person name="Berriman M."/>
            <person name="Tomley F."/>
            <person name="Pain A."/>
        </authorList>
    </citation>
    <scope>NUCLEOTIDE SEQUENCE [LARGE SCALE GENOMIC DNA]</scope>
    <source>
        <strain evidence="2">Houghton</strain>
    </source>
</reference>
<dbReference type="GeneID" id="25253306"/>
<dbReference type="EMBL" id="HG675067">
    <property type="protein sequence ID" value="CDJ40261.1"/>
    <property type="molecule type" value="Genomic_DNA"/>
</dbReference>
<dbReference type="RefSeq" id="XP_013231014.1">
    <property type="nucleotide sequence ID" value="XM_013375560.1"/>
</dbReference>
<evidence type="ECO:0000313" key="2">
    <source>
        <dbReference type="EMBL" id="CDJ40261.1"/>
    </source>
</evidence>
<dbReference type="Proteomes" id="UP000030747">
    <property type="component" value="Unassembled WGS sequence"/>
</dbReference>
<proteinExistence type="predicted"/>
<protein>
    <submittedName>
        <fullName evidence="2">Uncharacterized protein</fullName>
    </submittedName>
</protein>
<dbReference type="VEuPathDB" id="ToxoDB:ETH_00020940"/>
<evidence type="ECO:0000256" key="1">
    <source>
        <dbReference type="SAM" id="MobiDB-lite"/>
    </source>
</evidence>
<organism evidence="2 3">
    <name type="scientific">Eimeria tenella</name>
    <name type="common">Coccidian parasite</name>
    <dbReference type="NCBI Taxonomy" id="5802"/>
    <lineage>
        <taxon>Eukaryota</taxon>
        <taxon>Sar</taxon>
        <taxon>Alveolata</taxon>
        <taxon>Apicomplexa</taxon>
        <taxon>Conoidasida</taxon>
        <taxon>Coccidia</taxon>
        <taxon>Eucoccidiorida</taxon>
        <taxon>Eimeriorina</taxon>
        <taxon>Eimeriidae</taxon>
        <taxon>Eimeria</taxon>
    </lineage>
</organism>
<sequence>MAHPIASHERSLHTMSQDLAFVEERLVRALQKPQMDHSLTQTLDRLRALREMVAAIQAKHSEVTSLWDSIAAAARSQACCLQYLQTLQAVAEANGCSQQQPEELCASAEEFAKYFWSRDFSMDSSQPYLPTLSFAGSSFSSNLALLGAGQESPSMQGMRGSAGPAKEPECS</sequence>
<name>U6KQL6_EIMTE</name>
<gene>
    <name evidence="2" type="ORF">ETH_00020940</name>
</gene>